<organism evidence="2">
    <name type="scientific">mine drainage metagenome</name>
    <dbReference type="NCBI Taxonomy" id="410659"/>
    <lineage>
        <taxon>unclassified sequences</taxon>
        <taxon>metagenomes</taxon>
        <taxon>ecological metagenomes</taxon>
    </lineage>
</organism>
<sequence>ALEVLGEGLAPFVDEHMRQQAPGRADWVQAVAATTLGPGRKVSLTDPQFQLKVLWDYWNPVFAKELQRSDRNLVSIVRDARDRWAHNEAFNSDETYRTLDAIQALLTAVAAEKQAQVVKRYRDEVLRQRFDEEARKAVKPAPATSKGVSGLRPWREVILPHRDVASGSFVEAEFAANLWQVFQGEGSPEYLDPAEFFSRTYLTEGLSQLLRQALLRLGGQGGVPVVDLQTTFRGRQDPLPARAVSPLLRRLA</sequence>
<dbReference type="AlphaFoldDB" id="T0ZZ28"/>
<dbReference type="EMBL" id="AUZY01007431">
    <property type="protein sequence ID" value="EQD49848.1"/>
    <property type="molecule type" value="Genomic_DNA"/>
</dbReference>
<feature type="non-terminal residue" evidence="2">
    <location>
        <position position="1"/>
    </location>
</feature>
<protein>
    <submittedName>
        <fullName evidence="2">AAA family ATPase</fullName>
    </submittedName>
</protein>
<accession>T0ZZ28</accession>
<reference evidence="2" key="2">
    <citation type="journal article" date="2014" name="ISME J.">
        <title>Microbial stratification in low pH oxic and suboxic macroscopic growths along an acid mine drainage.</title>
        <authorList>
            <person name="Mendez-Garcia C."/>
            <person name="Mesa V."/>
            <person name="Sprenger R.R."/>
            <person name="Richter M."/>
            <person name="Diez M.S."/>
            <person name="Solano J."/>
            <person name="Bargiela R."/>
            <person name="Golyshina O.V."/>
            <person name="Manteca A."/>
            <person name="Ramos J.L."/>
            <person name="Gallego J.R."/>
            <person name="Llorente I."/>
            <person name="Martins Dos Santos V.A."/>
            <person name="Jensen O.N."/>
            <person name="Pelaez A.I."/>
            <person name="Sanchez J."/>
            <person name="Ferrer M."/>
        </authorList>
    </citation>
    <scope>NUCLEOTIDE SEQUENCE</scope>
</reference>
<feature type="domain" description="Swt1-like HEPN" evidence="1">
    <location>
        <begin position="1"/>
        <end position="109"/>
    </location>
</feature>
<dbReference type="InterPro" id="IPR041650">
    <property type="entry name" value="HEPN_Swt1"/>
</dbReference>
<proteinExistence type="predicted"/>
<evidence type="ECO:0000259" key="1">
    <source>
        <dbReference type="Pfam" id="PF18731"/>
    </source>
</evidence>
<gene>
    <name evidence="2" type="ORF">B1B_11439</name>
</gene>
<comment type="caution">
    <text evidence="2">The sequence shown here is derived from an EMBL/GenBank/DDBJ whole genome shotgun (WGS) entry which is preliminary data.</text>
</comment>
<dbReference type="Pfam" id="PF18731">
    <property type="entry name" value="HEPN_Swt1"/>
    <property type="match status" value="1"/>
</dbReference>
<evidence type="ECO:0000313" key="2">
    <source>
        <dbReference type="EMBL" id="EQD49848.1"/>
    </source>
</evidence>
<name>T0ZZ28_9ZZZZ</name>
<reference evidence="2" key="1">
    <citation type="submission" date="2013-08" db="EMBL/GenBank/DDBJ databases">
        <authorList>
            <person name="Mendez C."/>
            <person name="Richter M."/>
            <person name="Ferrer M."/>
            <person name="Sanchez J."/>
        </authorList>
    </citation>
    <scope>NUCLEOTIDE SEQUENCE</scope>
</reference>
<feature type="non-terminal residue" evidence="2">
    <location>
        <position position="252"/>
    </location>
</feature>